<accession>A0ABV0UJL9</accession>
<dbReference type="SMART" id="SM00454">
    <property type="entry name" value="SAM"/>
    <property type="match status" value="2"/>
</dbReference>
<evidence type="ECO:0000259" key="1">
    <source>
        <dbReference type="PROSITE" id="PS50105"/>
    </source>
</evidence>
<dbReference type="InterPro" id="IPR037614">
    <property type="entry name" value="Kazrin"/>
</dbReference>
<sequence length="185" mass="21470">MSQWRAGTVQAWLEVVMAMPMYIRTCSENVKSGKVLLGLTDEDLELGLGVSSLMHRRKLRLAIEDYRDAENGKELSKAADLDHHWVAKAWLSDVGLPQYSQAFHTHLVDGRMLNSLTRRDLERHLNITKKFHQVSLLLGIELLQSFNFDKEVLQARRIQSEHQNDDPLVWTSHRVMKWIKDIDLK</sequence>
<reference evidence="2 3" key="1">
    <citation type="submission" date="2021-06" db="EMBL/GenBank/DDBJ databases">
        <authorList>
            <person name="Palmer J.M."/>
        </authorList>
    </citation>
    <scope>NUCLEOTIDE SEQUENCE [LARGE SCALE GENOMIC DNA]</scope>
    <source>
        <strain evidence="3">if_2019</strain>
        <tissue evidence="2">Muscle</tissue>
    </source>
</reference>
<evidence type="ECO:0000313" key="3">
    <source>
        <dbReference type="Proteomes" id="UP001482620"/>
    </source>
</evidence>
<evidence type="ECO:0000313" key="2">
    <source>
        <dbReference type="EMBL" id="MEQ2245049.1"/>
    </source>
</evidence>
<dbReference type="Proteomes" id="UP001482620">
    <property type="component" value="Unassembled WGS sequence"/>
</dbReference>
<dbReference type="PANTHER" id="PTHR12776">
    <property type="entry name" value="KAZRIN-RELATED"/>
    <property type="match status" value="1"/>
</dbReference>
<protein>
    <recommendedName>
        <fullName evidence="1">SAM domain-containing protein</fullName>
    </recommendedName>
</protein>
<dbReference type="Pfam" id="PF00536">
    <property type="entry name" value="SAM_1"/>
    <property type="match status" value="2"/>
</dbReference>
<keyword evidence="3" id="KW-1185">Reference proteome</keyword>
<gene>
    <name evidence="2" type="ORF">ILYODFUR_023581</name>
</gene>
<dbReference type="PANTHER" id="PTHR12776:SF3">
    <property type="entry name" value="KAZRIN-A"/>
    <property type="match status" value="1"/>
</dbReference>
<dbReference type="SUPFAM" id="SSF47769">
    <property type="entry name" value="SAM/Pointed domain"/>
    <property type="match status" value="2"/>
</dbReference>
<feature type="domain" description="SAM" evidence="1">
    <location>
        <begin position="90"/>
        <end position="146"/>
    </location>
</feature>
<dbReference type="EMBL" id="JAHRIQ010072225">
    <property type="protein sequence ID" value="MEQ2245049.1"/>
    <property type="molecule type" value="Genomic_DNA"/>
</dbReference>
<dbReference type="InterPro" id="IPR001660">
    <property type="entry name" value="SAM"/>
</dbReference>
<proteinExistence type="predicted"/>
<comment type="caution">
    <text evidence="2">The sequence shown here is derived from an EMBL/GenBank/DDBJ whole genome shotgun (WGS) entry which is preliminary data.</text>
</comment>
<dbReference type="Gene3D" id="1.10.150.50">
    <property type="entry name" value="Transcription Factor, Ets-1"/>
    <property type="match status" value="3"/>
</dbReference>
<dbReference type="PROSITE" id="PS50105">
    <property type="entry name" value="SAM_DOMAIN"/>
    <property type="match status" value="2"/>
</dbReference>
<feature type="non-terminal residue" evidence="2">
    <location>
        <position position="185"/>
    </location>
</feature>
<organism evidence="2 3">
    <name type="scientific">Ilyodon furcidens</name>
    <name type="common">goldbreast splitfin</name>
    <dbReference type="NCBI Taxonomy" id="33524"/>
    <lineage>
        <taxon>Eukaryota</taxon>
        <taxon>Metazoa</taxon>
        <taxon>Chordata</taxon>
        <taxon>Craniata</taxon>
        <taxon>Vertebrata</taxon>
        <taxon>Euteleostomi</taxon>
        <taxon>Actinopterygii</taxon>
        <taxon>Neopterygii</taxon>
        <taxon>Teleostei</taxon>
        <taxon>Neoteleostei</taxon>
        <taxon>Acanthomorphata</taxon>
        <taxon>Ovalentaria</taxon>
        <taxon>Atherinomorphae</taxon>
        <taxon>Cyprinodontiformes</taxon>
        <taxon>Goodeidae</taxon>
        <taxon>Ilyodon</taxon>
    </lineage>
</organism>
<feature type="domain" description="SAM" evidence="1">
    <location>
        <begin position="4"/>
        <end position="69"/>
    </location>
</feature>
<name>A0ABV0UJL9_9TELE</name>
<dbReference type="InterPro" id="IPR013761">
    <property type="entry name" value="SAM/pointed_sf"/>
</dbReference>